<reference evidence="1 2" key="1">
    <citation type="submission" date="2024-07" db="EMBL/GenBank/DDBJ databases">
        <title>Uliginosibacterium paludis KCTC:42655.</title>
        <authorList>
            <person name="Kim M.K."/>
        </authorList>
    </citation>
    <scope>NUCLEOTIDE SEQUENCE [LARGE SCALE GENOMIC DNA]</scope>
    <source>
        <strain evidence="1 2">KCTC 42655</strain>
    </source>
</reference>
<gene>
    <name evidence="1" type="ORF">ABVT11_06930</name>
</gene>
<dbReference type="PANTHER" id="PTHR33202">
    <property type="entry name" value="ZINC UPTAKE REGULATION PROTEIN"/>
    <property type="match status" value="1"/>
</dbReference>
<organism evidence="1 2">
    <name type="scientific">Uliginosibacterium paludis</name>
    <dbReference type="NCBI Taxonomy" id="1615952"/>
    <lineage>
        <taxon>Bacteria</taxon>
        <taxon>Pseudomonadati</taxon>
        <taxon>Pseudomonadota</taxon>
        <taxon>Betaproteobacteria</taxon>
        <taxon>Rhodocyclales</taxon>
        <taxon>Zoogloeaceae</taxon>
        <taxon>Uliginosibacterium</taxon>
    </lineage>
</organism>
<name>A0ABV2CNR7_9RHOO</name>
<dbReference type="Gene3D" id="1.10.10.10">
    <property type="entry name" value="Winged helix-like DNA-binding domain superfamily/Winged helix DNA-binding domain"/>
    <property type="match status" value="1"/>
</dbReference>
<accession>A0ABV2CNR7</accession>
<evidence type="ECO:0000313" key="1">
    <source>
        <dbReference type="EMBL" id="MET1489556.1"/>
    </source>
</evidence>
<dbReference type="Proteomes" id="UP001548590">
    <property type="component" value="Unassembled WGS sequence"/>
</dbReference>
<sequence>MASRLSPASDWATRIHAIGARVTPARLAVLGLLERAEQALSHREIEEALSSGFDRVTLYRVLDWLVESGLGHRVTDAERVFRFSIASPANAAHGEHAHFRCEACGKVFCLDDVPVPTAPLPAGFSGKAVEYCITGQCARCDHKDHS</sequence>
<proteinExistence type="predicted"/>
<keyword evidence="2" id="KW-1185">Reference proteome</keyword>
<dbReference type="EMBL" id="JBEWLZ010000003">
    <property type="protein sequence ID" value="MET1489556.1"/>
    <property type="molecule type" value="Genomic_DNA"/>
</dbReference>
<dbReference type="SUPFAM" id="SSF46785">
    <property type="entry name" value="Winged helix' DNA-binding domain"/>
    <property type="match status" value="1"/>
</dbReference>
<dbReference type="InterPro" id="IPR036388">
    <property type="entry name" value="WH-like_DNA-bd_sf"/>
</dbReference>
<dbReference type="RefSeq" id="WP_345925269.1">
    <property type="nucleotide sequence ID" value="NZ_JBDIVF010000002.1"/>
</dbReference>
<dbReference type="InterPro" id="IPR002481">
    <property type="entry name" value="FUR"/>
</dbReference>
<protein>
    <submittedName>
        <fullName evidence="1">Transcriptional repressor</fullName>
    </submittedName>
</protein>
<dbReference type="InterPro" id="IPR036390">
    <property type="entry name" value="WH_DNA-bd_sf"/>
</dbReference>
<dbReference type="PANTHER" id="PTHR33202:SF7">
    <property type="entry name" value="FERRIC UPTAKE REGULATION PROTEIN"/>
    <property type="match status" value="1"/>
</dbReference>
<dbReference type="Pfam" id="PF01475">
    <property type="entry name" value="FUR"/>
    <property type="match status" value="1"/>
</dbReference>
<comment type="caution">
    <text evidence="1">The sequence shown here is derived from an EMBL/GenBank/DDBJ whole genome shotgun (WGS) entry which is preliminary data.</text>
</comment>
<evidence type="ECO:0000313" key="2">
    <source>
        <dbReference type="Proteomes" id="UP001548590"/>
    </source>
</evidence>